<evidence type="ECO:0000313" key="2">
    <source>
        <dbReference type="EMBL" id="EYC46064.1"/>
    </source>
</evidence>
<feature type="region of interest" description="Disordered" evidence="1">
    <location>
        <begin position="57"/>
        <end position="107"/>
    </location>
</feature>
<comment type="caution">
    <text evidence="2">The sequence shown here is derived from an EMBL/GenBank/DDBJ whole genome shotgun (WGS) entry which is preliminary data.</text>
</comment>
<proteinExistence type="predicted"/>
<dbReference type="AlphaFoldDB" id="A0A016X1Z8"/>
<dbReference type="Proteomes" id="UP000024635">
    <property type="component" value="Unassembled WGS sequence"/>
</dbReference>
<protein>
    <submittedName>
        <fullName evidence="2">Uncharacterized protein</fullName>
    </submittedName>
</protein>
<reference evidence="3" key="1">
    <citation type="journal article" date="2015" name="Nat. Genet.">
        <title>The genome and transcriptome of the zoonotic hookworm Ancylostoma ceylanicum identify infection-specific gene families.</title>
        <authorList>
            <person name="Schwarz E.M."/>
            <person name="Hu Y."/>
            <person name="Antoshechkin I."/>
            <person name="Miller M.M."/>
            <person name="Sternberg P.W."/>
            <person name="Aroian R.V."/>
        </authorList>
    </citation>
    <scope>NUCLEOTIDE SEQUENCE</scope>
    <source>
        <strain evidence="3">HY135</strain>
    </source>
</reference>
<feature type="compositionally biased region" description="Basic residues" evidence="1">
    <location>
        <begin position="57"/>
        <end position="67"/>
    </location>
</feature>
<name>A0A016X1Z8_9BILA</name>
<evidence type="ECO:0000256" key="1">
    <source>
        <dbReference type="SAM" id="MobiDB-lite"/>
    </source>
</evidence>
<sequence>MSVQFCLSGVEREKTVEEEKFPEAKRRCEERMPNLYVIEDRNRQRHRQKISFRVRKCRRGTSSRFRRRCSETGPKNHDQILDRNHGRSGEVSSVNPHEKHPTRGKKK</sequence>
<dbReference type="EMBL" id="JARK01000009">
    <property type="protein sequence ID" value="EYC46064.1"/>
    <property type="molecule type" value="Genomic_DNA"/>
</dbReference>
<keyword evidence="3" id="KW-1185">Reference proteome</keyword>
<organism evidence="2 3">
    <name type="scientific">Ancylostoma ceylanicum</name>
    <dbReference type="NCBI Taxonomy" id="53326"/>
    <lineage>
        <taxon>Eukaryota</taxon>
        <taxon>Metazoa</taxon>
        <taxon>Ecdysozoa</taxon>
        <taxon>Nematoda</taxon>
        <taxon>Chromadorea</taxon>
        <taxon>Rhabditida</taxon>
        <taxon>Rhabditina</taxon>
        <taxon>Rhabditomorpha</taxon>
        <taxon>Strongyloidea</taxon>
        <taxon>Ancylostomatidae</taxon>
        <taxon>Ancylostomatinae</taxon>
        <taxon>Ancylostoma</taxon>
    </lineage>
</organism>
<gene>
    <name evidence="2" type="primary">Acey_s0409.g938</name>
    <name evidence="2" type="ORF">Y032_0409g938</name>
</gene>
<feature type="compositionally biased region" description="Basic and acidic residues" evidence="1">
    <location>
        <begin position="68"/>
        <end position="88"/>
    </location>
</feature>
<evidence type="ECO:0000313" key="3">
    <source>
        <dbReference type="Proteomes" id="UP000024635"/>
    </source>
</evidence>
<accession>A0A016X1Z8</accession>